<feature type="region of interest" description="Disordered" evidence="1">
    <location>
        <begin position="21"/>
        <end position="86"/>
    </location>
</feature>
<dbReference type="EMBL" id="CP137305">
    <property type="protein sequence ID" value="WQF76993.1"/>
    <property type="molecule type" value="Genomic_DNA"/>
</dbReference>
<sequence>MAVTFEPLVRMPRTCKISPTAAFASAPPDTSTASTLLATTKRRAASSPATSAKPAKRCKSSNPSSKPDSASTPLGRHDSSSSAVPVLPAQELSTVRHVGVSTLAREYCDFSHFFWAMDPGKRYAIIAEIRDDGLDGRGCWSDLRYYPLYANNTCKTTFLLLAEKYLDQKSNQKAMADDKQEKDTMQDNTNTGEGQKPPMSQYGCYRCYTLQPEAAFEAMPPHVVVSPCGRLTMHEGKNDLPAFQEGQYLLRRYCIECGVRDGLYPDNALVESMTNQKWWVCKCRRIHWVAPNESFVECGFCLGKSAFRSVEREGTELVPLEDVPLLELGPNQHQTPIWQCIYGIQQAYQWTLK</sequence>
<feature type="compositionally biased region" description="Basic and acidic residues" evidence="1">
    <location>
        <begin position="175"/>
        <end position="185"/>
    </location>
</feature>
<dbReference type="KEGG" id="cdet:87938510"/>
<evidence type="ECO:0000313" key="2">
    <source>
        <dbReference type="EMBL" id="WQF76993.1"/>
    </source>
</evidence>
<feature type="region of interest" description="Disordered" evidence="1">
    <location>
        <begin position="172"/>
        <end position="197"/>
    </location>
</feature>
<name>A0AAX4I1R9_9PEZI</name>
<evidence type="ECO:0000313" key="3">
    <source>
        <dbReference type="Proteomes" id="UP001322277"/>
    </source>
</evidence>
<reference evidence="3" key="1">
    <citation type="journal article" date="2023" name="bioRxiv">
        <title>Complete genome of the Medicago anthracnose fungus, Colletotrichum destructivum, reveals a mini-chromosome-like region within a core chromosome.</title>
        <authorList>
            <person name="Lapalu N."/>
            <person name="Simon A."/>
            <person name="Lu A."/>
            <person name="Plaumann P.-L."/>
            <person name="Amselem J."/>
            <person name="Pigne S."/>
            <person name="Auger A."/>
            <person name="Koch C."/>
            <person name="Dallery J.-F."/>
            <person name="O'Connell R.J."/>
        </authorList>
    </citation>
    <scope>NUCLEOTIDE SEQUENCE [LARGE SCALE GENOMIC DNA]</scope>
    <source>
        <strain evidence="3">CBS 520.97</strain>
    </source>
</reference>
<proteinExistence type="predicted"/>
<protein>
    <submittedName>
        <fullName evidence="2">Uncharacterized protein</fullName>
    </submittedName>
</protein>
<evidence type="ECO:0000256" key="1">
    <source>
        <dbReference type="SAM" id="MobiDB-lite"/>
    </source>
</evidence>
<dbReference type="RefSeq" id="XP_062774217.1">
    <property type="nucleotide sequence ID" value="XM_062918166.1"/>
</dbReference>
<dbReference type="GeneID" id="87938510"/>
<organism evidence="2 3">
    <name type="scientific">Colletotrichum destructivum</name>
    <dbReference type="NCBI Taxonomy" id="34406"/>
    <lineage>
        <taxon>Eukaryota</taxon>
        <taxon>Fungi</taxon>
        <taxon>Dikarya</taxon>
        <taxon>Ascomycota</taxon>
        <taxon>Pezizomycotina</taxon>
        <taxon>Sordariomycetes</taxon>
        <taxon>Hypocreomycetidae</taxon>
        <taxon>Glomerellales</taxon>
        <taxon>Glomerellaceae</taxon>
        <taxon>Colletotrichum</taxon>
        <taxon>Colletotrichum destructivum species complex</taxon>
    </lineage>
</organism>
<dbReference type="AlphaFoldDB" id="A0AAX4I1R9"/>
<feature type="compositionally biased region" description="Low complexity" evidence="1">
    <location>
        <begin position="60"/>
        <end position="71"/>
    </location>
</feature>
<gene>
    <name evidence="2" type="ORF">CDEST_02007</name>
</gene>
<keyword evidence="3" id="KW-1185">Reference proteome</keyword>
<feature type="compositionally biased region" description="Low complexity" evidence="1">
    <location>
        <begin position="30"/>
        <end position="53"/>
    </location>
</feature>
<dbReference type="Proteomes" id="UP001322277">
    <property type="component" value="Chromosome 1"/>
</dbReference>
<accession>A0AAX4I1R9</accession>